<dbReference type="AlphaFoldDB" id="A0A0W8FPV0"/>
<dbReference type="GO" id="GO:0008360">
    <property type="term" value="P:regulation of cell shape"/>
    <property type="evidence" value="ECO:0007669"/>
    <property type="project" value="UniProtKB-KW"/>
</dbReference>
<evidence type="ECO:0000256" key="1">
    <source>
        <dbReference type="ARBA" id="ARBA00022475"/>
    </source>
</evidence>
<feature type="domain" description="Glycosyltransferase family 28 N-terminal" evidence="10">
    <location>
        <begin position="8"/>
        <end position="147"/>
    </location>
</feature>
<dbReference type="Gene3D" id="3.40.50.2000">
    <property type="entry name" value="Glycogen Phosphorylase B"/>
    <property type="match status" value="2"/>
</dbReference>
<keyword evidence="5" id="KW-0133">Cell shape</keyword>
<dbReference type="InterPro" id="IPR004276">
    <property type="entry name" value="GlycoTrans_28_N"/>
</dbReference>
<dbReference type="Pfam" id="PF03033">
    <property type="entry name" value="Glyco_transf_28"/>
    <property type="match status" value="1"/>
</dbReference>
<comment type="caution">
    <text evidence="12">The sequence shown here is derived from an EMBL/GenBank/DDBJ whole genome shotgun (WGS) entry which is preliminary data.</text>
</comment>
<dbReference type="InterPro" id="IPR007235">
    <property type="entry name" value="Glyco_trans_28_C"/>
</dbReference>
<evidence type="ECO:0000256" key="8">
    <source>
        <dbReference type="ARBA" id="ARBA00023306"/>
    </source>
</evidence>
<sequence>MSEAARRIAIAGGGTGGHLFPGIAIAEEFLRRDNKTGIIFIGTKKGIEGKLLGQLGYELKMIDVEGVKGQGGKALIRGAYQIPRSMWQSRRILKQFRPDIVVGVGGYASGPAVLAAHFMGMPTVIAEQNAIPGITNKILGSFADKIFVTYAQTQTSFPQTKVIVSGNPVRAALVAKRDNEKGTKDYRQLLIFGGSQGAEAINKSIIDMLPQLQSMKNEIRVLHQTGTRQLQEVTKAYEQFGIQAKVTPFIVEMAKAYADADLIICRAGATSLAEITAAGKAAILIPYPWAANDHQLKNAEVLASAGAAILIQQKELSGGKLFGVIEELLRNEQKLHRMEENSLKLSRVDAAKTIVDSCIKLMAEKN</sequence>
<organism evidence="12">
    <name type="scientific">hydrocarbon metagenome</name>
    <dbReference type="NCBI Taxonomy" id="938273"/>
    <lineage>
        <taxon>unclassified sequences</taxon>
        <taxon>metagenomes</taxon>
        <taxon>ecological metagenomes</taxon>
    </lineage>
</organism>
<dbReference type="GO" id="GO:0051301">
    <property type="term" value="P:cell division"/>
    <property type="evidence" value="ECO:0007669"/>
    <property type="project" value="UniProtKB-KW"/>
</dbReference>
<keyword evidence="9" id="KW-0961">Cell wall biogenesis/degradation</keyword>
<gene>
    <name evidence="12" type="ORF">ASZ90_007305</name>
</gene>
<dbReference type="EMBL" id="LNQE01000933">
    <property type="protein sequence ID" value="KUG22908.1"/>
    <property type="molecule type" value="Genomic_DNA"/>
</dbReference>
<dbReference type="EC" id="2.4.1.227" evidence="12"/>
<keyword evidence="2" id="KW-0132">Cell division</keyword>
<dbReference type="SUPFAM" id="SSF53756">
    <property type="entry name" value="UDP-Glycosyltransferase/glycogen phosphorylase"/>
    <property type="match status" value="1"/>
</dbReference>
<reference evidence="12" key="1">
    <citation type="journal article" date="2015" name="Proc. Natl. Acad. Sci. U.S.A.">
        <title>Networks of energetic and metabolic interactions define dynamics in microbial communities.</title>
        <authorList>
            <person name="Embree M."/>
            <person name="Liu J.K."/>
            <person name="Al-Bassam M.M."/>
            <person name="Zengler K."/>
        </authorList>
    </citation>
    <scope>NUCLEOTIDE SEQUENCE</scope>
</reference>
<evidence type="ECO:0000256" key="4">
    <source>
        <dbReference type="ARBA" id="ARBA00022679"/>
    </source>
</evidence>
<evidence type="ECO:0000259" key="11">
    <source>
        <dbReference type="Pfam" id="PF04101"/>
    </source>
</evidence>
<dbReference type="NCBIfam" id="TIGR01133">
    <property type="entry name" value="murG"/>
    <property type="match status" value="1"/>
</dbReference>
<evidence type="ECO:0000256" key="7">
    <source>
        <dbReference type="ARBA" id="ARBA00023136"/>
    </source>
</evidence>
<dbReference type="GO" id="GO:0009252">
    <property type="term" value="P:peptidoglycan biosynthetic process"/>
    <property type="evidence" value="ECO:0007669"/>
    <property type="project" value="UniProtKB-KW"/>
</dbReference>
<keyword evidence="3 12" id="KW-0328">Glycosyltransferase</keyword>
<keyword evidence="6" id="KW-0573">Peptidoglycan synthesis</keyword>
<evidence type="ECO:0000313" key="12">
    <source>
        <dbReference type="EMBL" id="KUG22908.1"/>
    </source>
</evidence>
<accession>A0A0W8FPV0</accession>
<proteinExistence type="inferred from homology"/>
<evidence type="ECO:0000256" key="9">
    <source>
        <dbReference type="ARBA" id="ARBA00023316"/>
    </source>
</evidence>
<keyword evidence="4 12" id="KW-0808">Transferase</keyword>
<protein>
    <submittedName>
        <fullName evidence="12">Udp-n-acetylglucosamine--n-acetylmuramyl-(Pentapeptide) pyrophosphoryl-undecaprenol n-acetylglucosamine transferase</fullName>
        <ecNumber evidence="12">2.4.1.227</ecNumber>
    </submittedName>
</protein>
<dbReference type="InterPro" id="IPR006009">
    <property type="entry name" value="GlcNAc_MurG"/>
</dbReference>
<dbReference type="GO" id="GO:0005975">
    <property type="term" value="P:carbohydrate metabolic process"/>
    <property type="evidence" value="ECO:0007669"/>
    <property type="project" value="InterPro"/>
</dbReference>
<dbReference type="PANTHER" id="PTHR21015:SF22">
    <property type="entry name" value="GLYCOSYLTRANSFERASE"/>
    <property type="match status" value="1"/>
</dbReference>
<evidence type="ECO:0000256" key="6">
    <source>
        <dbReference type="ARBA" id="ARBA00022984"/>
    </source>
</evidence>
<dbReference type="HAMAP" id="MF_00033">
    <property type="entry name" value="MurG"/>
    <property type="match status" value="1"/>
</dbReference>
<dbReference type="GO" id="GO:0050511">
    <property type="term" value="F:undecaprenyldiphospho-muramoylpentapeptide beta-N-acetylglucosaminyltransferase activity"/>
    <property type="evidence" value="ECO:0007669"/>
    <property type="project" value="InterPro"/>
</dbReference>
<dbReference type="PANTHER" id="PTHR21015">
    <property type="entry name" value="UDP-N-ACETYLGLUCOSAMINE--N-ACETYLMURAMYL-(PENTAPEPTIDE) PYROPHOSPHORYL-UNDECAPRENOL N-ACETYLGLUCOSAMINE TRANSFERASE 1"/>
    <property type="match status" value="1"/>
</dbReference>
<evidence type="ECO:0000256" key="3">
    <source>
        <dbReference type="ARBA" id="ARBA00022676"/>
    </source>
</evidence>
<dbReference type="Pfam" id="PF04101">
    <property type="entry name" value="Glyco_tran_28_C"/>
    <property type="match status" value="1"/>
</dbReference>
<dbReference type="GO" id="GO:0071555">
    <property type="term" value="P:cell wall organization"/>
    <property type="evidence" value="ECO:0007669"/>
    <property type="project" value="UniProtKB-KW"/>
</dbReference>
<keyword evidence="7" id="KW-0472">Membrane</keyword>
<evidence type="ECO:0000259" key="10">
    <source>
        <dbReference type="Pfam" id="PF03033"/>
    </source>
</evidence>
<dbReference type="CDD" id="cd03785">
    <property type="entry name" value="GT28_MurG"/>
    <property type="match status" value="1"/>
</dbReference>
<feature type="domain" description="Glycosyl transferase family 28 C-terminal" evidence="11">
    <location>
        <begin position="189"/>
        <end position="353"/>
    </location>
</feature>
<keyword evidence="8" id="KW-0131">Cell cycle</keyword>
<evidence type="ECO:0000256" key="2">
    <source>
        <dbReference type="ARBA" id="ARBA00022618"/>
    </source>
</evidence>
<evidence type="ECO:0000256" key="5">
    <source>
        <dbReference type="ARBA" id="ARBA00022960"/>
    </source>
</evidence>
<name>A0A0W8FPV0_9ZZZZ</name>
<keyword evidence="1" id="KW-1003">Cell membrane</keyword>